<evidence type="ECO:0000313" key="17">
    <source>
        <dbReference type="Proteomes" id="UP000292452"/>
    </source>
</evidence>
<dbReference type="Proteomes" id="UP000292452">
    <property type="component" value="Unassembled WGS sequence"/>
</dbReference>
<evidence type="ECO:0000256" key="9">
    <source>
        <dbReference type="ARBA" id="ARBA00022833"/>
    </source>
</evidence>
<keyword evidence="17" id="KW-1185">Reference proteome</keyword>
<evidence type="ECO:0000256" key="4">
    <source>
        <dbReference type="ARBA" id="ARBA00012564"/>
    </source>
</evidence>
<keyword evidence="6" id="KW-0645">Protease</keyword>
<reference evidence="16 17" key="1">
    <citation type="submission" date="2019-02" db="EMBL/GenBank/DDBJ databases">
        <title>Draft Genome Sequence of Streptomyces sp. AM-2504, identified by 16S rRNA comparative analysis as a Streptomyces Kasugaensis strain.</title>
        <authorList>
            <person name="Napolioni V."/>
            <person name="Giuliodori A.M."/>
            <person name="Spurio R."/>
            <person name="Fabbretti A."/>
        </authorList>
    </citation>
    <scope>NUCLEOTIDE SEQUENCE [LARGE SCALE GENOMIC DNA]</scope>
    <source>
        <strain evidence="16 17">AM-2504</strain>
    </source>
</reference>
<dbReference type="GO" id="GO:0006508">
    <property type="term" value="P:proteolysis"/>
    <property type="evidence" value="ECO:0007669"/>
    <property type="project" value="UniProtKB-KW"/>
</dbReference>
<keyword evidence="10" id="KW-0482">Metalloprotease</keyword>
<accession>A0A4Q9HW46</accession>
<dbReference type="GO" id="GO:0016285">
    <property type="term" value="F:alanyl aminopeptidase activity"/>
    <property type="evidence" value="ECO:0007669"/>
    <property type="project" value="UniProtKB-EC"/>
</dbReference>
<keyword evidence="13" id="KW-0732">Signal</keyword>
<dbReference type="GO" id="GO:0008270">
    <property type="term" value="F:zinc ion binding"/>
    <property type="evidence" value="ECO:0007669"/>
    <property type="project" value="InterPro"/>
</dbReference>
<feature type="domain" description="Aminopeptidase N-like N-terminal" evidence="15">
    <location>
        <begin position="52"/>
        <end position="218"/>
    </location>
</feature>
<dbReference type="SUPFAM" id="SSF63737">
    <property type="entry name" value="Leukotriene A4 hydrolase N-terminal domain"/>
    <property type="match status" value="1"/>
</dbReference>
<evidence type="ECO:0000256" key="12">
    <source>
        <dbReference type="ARBA" id="ARBA00031533"/>
    </source>
</evidence>
<dbReference type="Gene3D" id="1.10.390.10">
    <property type="entry name" value="Neutral Protease Domain 2"/>
    <property type="match status" value="1"/>
</dbReference>
<dbReference type="InterPro" id="IPR042097">
    <property type="entry name" value="Aminopeptidase_N-like_N_sf"/>
</dbReference>
<feature type="signal peptide" evidence="13">
    <location>
        <begin position="1"/>
        <end position="32"/>
    </location>
</feature>
<proteinExistence type="inferred from homology"/>
<evidence type="ECO:0000256" key="11">
    <source>
        <dbReference type="ARBA" id="ARBA00029811"/>
    </source>
</evidence>
<dbReference type="EMBL" id="SIXH01000084">
    <property type="protein sequence ID" value="TBO59372.1"/>
    <property type="molecule type" value="Genomic_DNA"/>
</dbReference>
<evidence type="ECO:0000259" key="15">
    <source>
        <dbReference type="Pfam" id="PF17900"/>
    </source>
</evidence>
<evidence type="ECO:0000256" key="6">
    <source>
        <dbReference type="ARBA" id="ARBA00022670"/>
    </source>
</evidence>
<dbReference type="EC" id="3.4.11.2" evidence="4"/>
<evidence type="ECO:0000256" key="2">
    <source>
        <dbReference type="ARBA" id="ARBA00001947"/>
    </source>
</evidence>
<evidence type="ECO:0000256" key="8">
    <source>
        <dbReference type="ARBA" id="ARBA00022801"/>
    </source>
</evidence>
<comment type="caution">
    <text evidence="16">The sequence shown here is derived from an EMBL/GenBank/DDBJ whole genome shotgun (WGS) entry which is preliminary data.</text>
</comment>
<dbReference type="InterPro" id="IPR014782">
    <property type="entry name" value="Peptidase_M1_dom"/>
</dbReference>
<sequence>MRRPLRQRRGTTAVLTTTTALALTLTATPASAATGIGDPYYPDDGNPGYHVTHYDVRIAYDPARTGHLDGDTTVTARAVGALDNFTLDLKGFKVASVTVDGAPAKSFSRSGAHKLAVVPAHRVAGGATFAVRVKYAGKPDAEGWHTLKDGGASVANAPHSATSWYPSNDHPSDKATFALTATVPEGWTAIGNGLPGPTTTKGGRTTFRWHEDKPMVTYASTVAIDKFTVHRTELPDGTPLITAYSPDARMDPVTEAQQGEILTFLASKFGPYPFSSAGGIIVGAQATDGGPLALETQSRPTYSGAVYDASASHEIAHQWFGDSVSMTDWRDGCLAECFAQYANQLWEEHKGTNLDTGFYAVELAESEDDPSYWSTKLYDPGPGKELDHALYSKGSLMLHALRRTVGDDAFFGTLRRWTHDHAYGNASFPQFEALAAEVSGKDLKGFFDAWAHGTTKPAKQYLYPGSLGSLDPS</sequence>
<evidence type="ECO:0000256" key="1">
    <source>
        <dbReference type="ARBA" id="ARBA00000098"/>
    </source>
</evidence>
<comment type="cofactor">
    <cofactor evidence="2">
        <name>Zn(2+)</name>
        <dbReference type="ChEBI" id="CHEBI:29105"/>
    </cofactor>
</comment>
<dbReference type="Pfam" id="PF17900">
    <property type="entry name" value="Peptidase_M1_N"/>
    <property type="match status" value="1"/>
</dbReference>
<keyword evidence="7" id="KW-0479">Metal-binding</keyword>
<dbReference type="Pfam" id="PF01433">
    <property type="entry name" value="Peptidase_M1"/>
    <property type="match status" value="1"/>
</dbReference>
<dbReference type="GO" id="GO:0008237">
    <property type="term" value="F:metallopeptidase activity"/>
    <property type="evidence" value="ECO:0007669"/>
    <property type="project" value="UniProtKB-KW"/>
</dbReference>
<feature type="chain" id="PRO_5020420448" description="Aminopeptidase N" evidence="13">
    <location>
        <begin position="33"/>
        <end position="473"/>
    </location>
</feature>
<dbReference type="RefSeq" id="WP_131123257.1">
    <property type="nucleotide sequence ID" value="NZ_SIXH01000084.1"/>
</dbReference>
<evidence type="ECO:0000313" key="16">
    <source>
        <dbReference type="EMBL" id="TBO59372.1"/>
    </source>
</evidence>
<evidence type="ECO:0000256" key="5">
    <source>
        <dbReference type="ARBA" id="ARBA00015611"/>
    </source>
</evidence>
<dbReference type="InterPro" id="IPR001930">
    <property type="entry name" value="Peptidase_M1"/>
</dbReference>
<dbReference type="PRINTS" id="PR00756">
    <property type="entry name" value="ALADIPTASE"/>
</dbReference>
<organism evidence="16 17">
    <name type="scientific">Streptomyces kasugaensis</name>
    <dbReference type="NCBI Taxonomy" id="1946"/>
    <lineage>
        <taxon>Bacteria</taxon>
        <taxon>Bacillati</taxon>
        <taxon>Actinomycetota</taxon>
        <taxon>Actinomycetes</taxon>
        <taxon>Kitasatosporales</taxon>
        <taxon>Streptomycetaceae</taxon>
        <taxon>Streptomyces</taxon>
    </lineage>
</organism>
<evidence type="ECO:0000256" key="10">
    <source>
        <dbReference type="ARBA" id="ARBA00023049"/>
    </source>
</evidence>
<comment type="similarity">
    <text evidence="3">Belongs to the peptidase M1 family.</text>
</comment>
<dbReference type="InterPro" id="IPR027268">
    <property type="entry name" value="Peptidase_M4/M1_CTD_sf"/>
</dbReference>
<dbReference type="PANTHER" id="PTHR11533:SF297">
    <property type="entry name" value="AMINOPEPTIDASE N"/>
    <property type="match status" value="1"/>
</dbReference>
<evidence type="ECO:0000256" key="3">
    <source>
        <dbReference type="ARBA" id="ARBA00010136"/>
    </source>
</evidence>
<evidence type="ECO:0000259" key="14">
    <source>
        <dbReference type="Pfam" id="PF01433"/>
    </source>
</evidence>
<dbReference type="PANTHER" id="PTHR11533">
    <property type="entry name" value="PROTEASE M1 ZINC METALLOPROTEASE"/>
    <property type="match status" value="1"/>
</dbReference>
<dbReference type="SUPFAM" id="SSF55486">
    <property type="entry name" value="Metalloproteases ('zincins'), catalytic domain"/>
    <property type="match status" value="1"/>
</dbReference>
<dbReference type="InterPro" id="IPR050344">
    <property type="entry name" value="Peptidase_M1_aminopeptidases"/>
</dbReference>
<comment type="catalytic activity">
    <reaction evidence="1">
        <text>Release of an N-terminal amino acid, Xaa-|-Yaa- from a peptide, amide or arylamide. Xaa is preferably Ala, but may be most amino acids including Pro (slow action). When a terminal hydrophobic residue is followed by a prolyl residue, the two may be released as an intact Xaa-Pro dipeptide.</text>
        <dbReference type="EC" id="3.4.11.2"/>
    </reaction>
</comment>
<evidence type="ECO:0000256" key="13">
    <source>
        <dbReference type="SAM" id="SignalP"/>
    </source>
</evidence>
<dbReference type="InterPro" id="IPR045357">
    <property type="entry name" value="Aminopeptidase_N-like_N"/>
</dbReference>
<feature type="domain" description="Peptidase M1 membrane alanine aminopeptidase" evidence="14">
    <location>
        <begin position="312"/>
        <end position="450"/>
    </location>
</feature>
<protein>
    <recommendedName>
        <fullName evidence="5">Aminopeptidase N</fullName>
        <ecNumber evidence="4">3.4.11.2</ecNumber>
    </recommendedName>
    <alternativeName>
        <fullName evidence="11">Alanine aminopeptidase</fullName>
    </alternativeName>
    <alternativeName>
        <fullName evidence="12">Lysyl aminopeptidase</fullName>
    </alternativeName>
</protein>
<name>A0A4Q9HW46_STRKA</name>
<gene>
    <name evidence="16" type="ORF">EYS09_12500</name>
</gene>
<dbReference type="Gene3D" id="2.60.40.1730">
    <property type="entry name" value="tricorn interacting facor f3 domain"/>
    <property type="match status" value="1"/>
</dbReference>
<keyword evidence="9" id="KW-0862">Zinc</keyword>
<evidence type="ECO:0000256" key="7">
    <source>
        <dbReference type="ARBA" id="ARBA00022723"/>
    </source>
</evidence>
<keyword evidence="8" id="KW-0378">Hydrolase</keyword>
<dbReference type="AlphaFoldDB" id="A0A4Q9HW46"/>
<dbReference type="CDD" id="cd09603">
    <property type="entry name" value="M1_APN_like"/>
    <property type="match status" value="1"/>
</dbReference>